<feature type="region of interest" description="Disordered" evidence="1">
    <location>
        <begin position="24"/>
        <end position="53"/>
    </location>
</feature>
<evidence type="ECO:0008006" key="5">
    <source>
        <dbReference type="Google" id="ProtNLM"/>
    </source>
</evidence>
<evidence type="ECO:0000313" key="3">
    <source>
        <dbReference type="EMBL" id="PZL75887.1"/>
    </source>
</evidence>
<dbReference type="EMBL" id="PIEU01000041">
    <property type="protein sequence ID" value="PZL75887.1"/>
    <property type="molecule type" value="Genomic_DNA"/>
</dbReference>
<keyword evidence="2" id="KW-0732">Signal</keyword>
<feature type="signal peptide" evidence="2">
    <location>
        <begin position="1"/>
        <end position="18"/>
    </location>
</feature>
<gene>
    <name evidence="3" type="ORF">CI088_04320</name>
</gene>
<proteinExistence type="predicted"/>
<reference evidence="3 4" key="1">
    <citation type="submission" date="2017-11" db="EMBL/GenBank/DDBJ databases">
        <title>Draft genome sequence of Enterococcus plantarum TRW2 strain isolated from lettuce.</title>
        <authorList>
            <person name="Kim E.B."/>
            <person name="Marco M.L."/>
            <person name="Williams T.R."/>
            <person name="You I.H."/>
        </authorList>
    </citation>
    <scope>NUCLEOTIDE SEQUENCE [LARGE SCALE GENOMIC DNA]</scope>
    <source>
        <strain evidence="3 4">TRW2</strain>
    </source>
</reference>
<evidence type="ECO:0000256" key="1">
    <source>
        <dbReference type="SAM" id="MobiDB-lite"/>
    </source>
</evidence>
<dbReference type="RefSeq" id="WP_111247324.1">
    <property type="nucleotide sequence ID" value="NZ_PIEU01000041.1"/>
</dbReference>
<evidence type="ECO:0000256" key="2">
    <source>
        <dbReference type="SAM" id="SignalP"/>
    </source>
</evidence>
<accession>A0A2W3ZH81</accession>
<feature type="compositionally biased region" description="Basic and acidic residues" evidence="1">
    <location>
        <begin position="26"/>
        <end position="53"/>
    </location>
</feature>
<dbReference type="PROSITE" id="PS51257">
    <property type="entry name" value="PROKAR_LIPOPROTEIN"/>
    <property type="match status" value="1"/>
</dbReference>
<dbReference type="STRING" id="1077675.BCR22_03105"/>
<evidence type="ECO:0000313" key="4">
    <source>
        <dbReference type="Proteomes" id="UP000249828"/>
    </source>
</evidence>
<dbReference type="AlphaFoldDB" id="A0A2W3ZH81"/>
<protein>
    <recommendedName>
        <fullName evidence="5">Lipoprotein</fullName>
    </recommendedName>
</protein>
<comment type="caution">
    <text evidence="3">The sequence shown here is derived from an EMBL/GenBank/DDBJ whole genome shotgun (WGS) entry which is preliminary data.</text>
</comment>
<sequence length="156" mass="16975">MKKITITFVTVIALISLAACTQNKTDSSKGSEKTSMSSEKDQMIDETSTMKDQEKSQSIFTAILVEDAKKNDTVDQSTRLVLKEVEAVEDPEKMIGMMKNDGVILNVTTEQLADGLTESSLKTGDKIQFTLVGLPAMTMSIPPQVVGNSVIKVEKI</sequence>
<organism evidence="3 4">
    <name type="scientific">Enterococcus plantarum</name>
    <dbReference type="NCBI Taxonomy" id="1077675"/>
    <lineage>
        <taxon>Bacteria</taxon>
        <taxon>Bacillati</taxon>
        <taxon>Bacillota</taxon>
        <taxon>Bacilli</taxon>
        <taxon>Lactobacillales</taxon>
        <taxon>Enterococcaceae</taxon>
        <taxon>Enterococcus</taxon>
    </lineage>
</organism>
<dbReference type="Proteomes" id="UP000249828">
    <property type="component" value="Unassembled WGS sequence"/>
</dbReference>
<feature type="chain" id="PRO_5038532253" description="Lipoprotein" evidence="2">
    <location>
        <begin position="19"/>
        <end position="156"/>
    </location>
</feature>
<name>A0A2W3ZH81_9ENTE</name>
<keyword evidence="4" id="KW-1185">Reference proteome</keyword>